<dbReference type="EMBL" id="DS990443">
    <property type="protein sequence ID" value="EEQ63705.1"/>
    <property type="molecule type" value="Genomic_DNA"/>
</dbReference>
<reference evidence="3" key="1">
    <citation type="journal article" date="2014" name="Genome Announc.">
        <title>Draft genome sequences of six enterohepatic helicobacter species isolated from humans and one from rhesus macaques.</title>
        <authorList>
            <person name="Shen Z."/>
            <person name="Sheh A."/>
            <person name="Young S.K."/>
            <person name="Abouelliel A."/>
            <person name="Ward D.V."/>
            <person name="Earl A.M."/>
            <person name="Fox J.G."/>
        </authorList>
    </citation>
    <scope>NUCLEOTIDE SEQUENCE [LARGE SCALE GENOMIC DNA]</scope>
    <source>
        <strain evidence="3">MIT 98-5489</strain>
    </source>
</reference>
<proteinExistence type="predicted"/>
<name>C5F0B1_9HELI</name>
<protein>
    <submittedName>
        <fullName evidence="2">Uncharacterized protein</fullName>
    </submittedName>
</protein>
<accession>C5F0B1</accession>
<evidence type="ECO:0000256" key="1">
    <source>
        <dbReference type="SAM" id="Phobius"/>
    </source>
</evidence>
<dbReference type="Proteomes" id="UP000003953">
    <property type="component" value="Unassembled WGS sequence"/>
</dbReference>
<feature type="transmembrane region" description="Helical" evidence="1">
    <location>
        <begin position="39"/>
        <end position="58"/>
    </location>
</feature>
<sequence>MIYQIICIFMVAYFAAVIICGSITLLIMIKKGVSFDKSFFALLQIYVLSPVVFLEELVTSIKNKIGGNKDEKPKRQ</sequence>
<evidence type="ECO:0000313" key="3">
    <source>
        <dbReference type="Proteomes" id="UP000003953"/>
    </source>
</evidence>
<dbReference type="HOGENOM" id="CLU_2649475_0_0_7"/>
<organism evidence="2 3">
    <name type="scientific">Helicobacter pullorum MIT 98-5489</name>
    <dbReference type="NCBI Taxonomy" id="537972"/>
    <lineage>
        <taxon>Bacteria</taxon>
        <taxon>Pseudomonadati</taxon>
        <taxon>Campylobacterota</taxon>
        <taxon>Epsilonproteobacteria</taxon>
        <taxon>Campylobacterales</taxon>
        <taxon>Helicobacteraceae</taxon>
        <taxon>Helicobacter</taxon>
    </lineage>
</organism>
<keyword evidence="3" id="KW-1185">Reference proteome</keyword>
<feature type="transmembrane region" description="Helical" evidence="1">
    <location>
        <begin position="7"/>
        <end position="27"/>
    </location>
</feature>
<dbReference type="AlphaFoldDB" id="C5F0B1"/>
<evidence type="ECO:0000313" key="2">
    <source>
        <dbReference type="EMBL" id="EEQ63705.1"/>
    </source>
</evidence>
<keyword evidence="1" id="KW-0472">Membrane</keyword>
<keyword evidence="1" id="KW-0812">Transmembrane</keyword>
<keyword evidence="1" id="KW-1133">Transmembrane helix</keyword>
<gene>
    <name evidence="2" type="ORF">HPMG_01162</name>
</gene>
<dbReference type="RefSeq" id="WP_005022182.1">
    <property type="nucleotide sequence ID" value="NZ_DS990443.1"/>
</dbReference>